<proteinExistence type="predicted"/>
<name>A0A0V0TR07_9BILA</name>
<evidence type="ECO:0000313" key="2">
    <source>
        <dbReference type="Proteomes" id="UP000055048"/>
    </source>
</evidence>
<accession>A0A0V0TR07</accession>
<dbReference type="Proteomes" id="UP000055048">
    <property type="component" value="Unassembled WGS sequence"/>
</dbReference>
<reference evidence="1 2" key="1">
    <citation type="submission" date="2015-01" db="EMBL/GenBank/DDBJ databases">
        <title>Evolution of Trichinella species and genotypes.</title>
        <authorList>
            <person name="Korhonen P.K."/>
            <person name="Edoardo P."/>
            <person name="Giuseppe L.R."/>
            <person name="Gasser R.B."/>
        </authorList>
    </citation>
    <scope>NUCLEOTIDE SEQUENCE [LARGE SCALE GENOMIC DNA]</scope>
    <source>
        <strain evidence="1">ISS417</strain>
    </source>
</reference>
<keyword evidence="2" id="KW-1185">Reference proteome</keyword>
<gene>
    <name evidence="1" type="ORF">T05_13454</name>
</gene>
<protein>
    <submittedName>
        <fullName evidence="1">Uncharacterized protein</fullName>
    </submittedName>
</protein>
<organism evidence="1 2">
    <name type="scientific">Trichinella murrelli</name>
    <dbReference type="NCBI Taxonomy" id="144512"/>
    <lineage>
        <taxon>Eukaryota</taxon>
        <taxon>Metazoa</taxon>
        <taxon>Ecdysozoa</taxon>
        <taxon>Nematoda</taxon>
        <taxon>Enoplea</taxon>
        <taxon>Dorylaimia</taxon>
        <taxon>Trichinellida</taxon>
        <taxon>Trichinellidae</taxon>
        <taxon>Trichinella</taxon>
    </lineage>
</organism>
<sequence>MITLLNKKINEEHQLVQLAKRTFSACYCDWLKFQPETDIDEYDMPVKNAYNVANIGSPDFIFMSREN</sequence>
<dbReference type="EMBL" id="JYDJ01000170">
    <property type="protein sequence ID" value="KRX41460.1"/>
    <property type="molecule type" value="Genomic_DNA"/>
</dbReference>
<evidence type="ECO:0000313" key="1">
    <source>
        <dbReference type="EMBL" id="KRX41460.1"/>
    </source>
</evidence>
<comment type="caution">
    <text evidence="1">The sequence shown here is derived from an EMBL/GenBank/DDBJ whole genome shotgun (WGS) entry which is preliminary data.</text>
</comment>
<dbReference type="AlphaFoldDB" id="A0A0V0TR07"/>